<dbReference type="Pfam" id="PF18844">
    <property type="entry name" value="baeRF_family2"/>
    <property type="match status" value="1"/>
</dbReference>
<dbReference type="RefSeq" id="WP_324269029.1">
    <property type="nucleotide sequence ID" value="NZ_JAWLNX010000030.1"/>
</dbReference>
<dbReference type="Proteomes" id="UP001327093">
    <property type="component" value="Unassembled WGS sequence"/>
</dbReference>
<gene>
    <name evidence="1" type="ORF">R4I43_29805</name>
</gene>
<reference evidence="1 2" key="1">
    <citation type="submission" date="2023-10" db="EMBL/GenBank/DDBJ databases">
        <title>Saccharopolyspora sp. nov., isolated from mangrove soil.</title>
        <authorList>
            <person name="Lu Y."/>
            <person name="Liu W."/>
        </authorList>
    </citation>
    <scope>NUCLEOTIDE SEQUENCE [LARGE SCALE GENOMIC DNA]</scope>
    <source>
        <strain evidence="1 2">S2-29</strain>
    </source>
</reference>
<protein>
    <submittedName>
        <fullName evidence="1">Vms1/Ankzf1 family peptidyl-tRNA hydrolase</fullName>
    </submittedName>
</protein>
<sequence>MDLQFLRPVFESDGDVASVHLDTSRGAVDADKQIELRWKAARRSLSEQGAPAETLAAVDEVVGGAKDVPGPQGEALFASGGRILAAHTMSDPPRSDSAVQLPVADPLPLAIDRDHQLAHVVVAVDREGADVDAYPAAAAAPSFQRTFNGSTLHISRVRAGAVSHAAYHRRSVNLWSENTEQVAEDIREAAAEVQAAVILIAGDPKAIGLLREHLTTRTPAGRFVHVEGGRTDQSALDGLRASVDEAMHQAMLESHQQVLDRLDAQLAGGKAVQGLNPVMEALSQGRVETLLLAADRNGDPDLTASRRDPLAVVSDVAALGDDAPAAFVAPASALLLRSAVHGNAQFTELLPGTSCEDGVAALVRY</sequence>
<keyword evidence="1" id="KW-0378">Hydrolase</keyword>
<dbReference type="InterPro" id="IPR040701">
    <property type="entry name" value="Bact_RF_family2"/>
</dbReference>
<dbReference type="GO" id="GO:0016787">
    <property type="term" value="F:hydrolase activity"/>
    <property type="evidence" value="ECO:0007669"/>
    <property type="project" value="UniProtKB-KW"/>
</dbReference>
<evidence type="ECO:0000313" key="1">
    <source>
        <dbReference type="EMBL" id="MEB3371605.1"/>
    </source>
</evidence>
<evidence type="ECO:0000313" key="2">
    <source>
        <dbReference type="Proteomes" id="UP001327093"/>
    </source>
</evidence>
<keyword evidence="2" id="KW-1185">Reference proteome</keyword>
<name>A0ABU6AJ91_9PSEU</name>
<comment type="caution">
    <text evidence="1">The sequence shown here is derived from an EMBL/GenBank/DDBJ whole genome shotgun (WGS) entry which is preliminary data.</text>
</comment>
<organism evidence="1 2">
    <name type="scientific">Saccharopolyspora mangrovi</name>
    <dbReference type="NCBI Taxonomy" id="3082379"/>
    <lineage>
        <taxon>Bacteria</taxon>
        <taxon>Bacillati</taxon>
        <taxon>Actinomycetota</taxon>
        <taxon>Actinomycetes</taxon>
        <taxon>Pseudonocardiales</taxon>
        <taxon>Pseudonocardiaceae</taxon>
        <taxon>Saccharopolyspora</taxon>
    </lineage>
</organism>
<accession>A0ABU6AJ91</accession>
<dbReference type="EMBL" id="JAWLNX010000030">
    <property type="protein sequence ID" value="MEB3371605.1"/>
    <property type="molecule type" value="Genomic_DNA"/>
</dbReference>
<proteinExistence type="predicted"/>